<evidence type="ECO:0008006" key="3">
    <source>
        <dbReference type="Google" id="ProtNLM"/>
    </source>
</evidence>
<dbReference type="AlphaFoldDB" id="A0A0N9U6Q8"/>
<sequence>MMTNISALPLSMVRQAGDLVFISGQLSLADGKVFGDDIVTQTGRALDGLEGHLASLGLDLTDVVKTTIWITSKENFAGFNTTYAARFSAPYPARSTVVSDLVLDGALVEIEAVAQLRR</sequence>
<dbReference type="InterPro" id="IPR006175">
    <property type="entry name" value="YjgF/YER057c/UK114"/>
</dbReference>
<dbReference type="PATRIC" id="fig|33050.5.peg.2324"/>
<gene>
    <name evidence="1" type="ORF">AN936_11235</name>
</gene>
<dbReference type="EMBL" id="CP012700">
    <property type="protein sequence ID" value="ALH80919.1"/>
    <property type="molecule type" value="Genomic_DNA"/>
</dbReference>
<dbReference type="KEGG" id="smag:AN936_11235"/>
<name>A0A0N9U6Q8_SPHMC</name>
<dbReference type="Pfam" id="PF01042">
    <property type="entry name" value="Ribonuc_L-PSP"/>
    <property type="match status" value="1"/>
</dbReference>
<dbReference type="PANTHER" id="PTHR11803:SF39">
    <property type="entry name" value="2-IMINOBUTANOATE_2-IMINOPROPANOATE DEAMINASE"/>
    <property type="match status" value="1"/>
</dbReference>
<evidence type="ECO:0000313" key="1">
    <source>
        <dbReference type="EMBL" id="ALH80919.1"/>
    </source>
</evidence>
<dbReference type="GO" id="GO:0019239">
    <property type="term" value="F:deaminase activity"/>
    <property type="evidence" value="ECO:0007669"/>
    <property type="project" value="TreeGrafter"/>
</dbReference>
<dbReference type="CDD" id="cd00448">
    <property type="entry name" value="YjgF_YER057c_UK114_family"/>
    <property type="match status" value="1"/>
</dbReference>
<protein>
    <recommendedName>
        <fullName evidence="3">Enamine deaminase RidA</fullName>
    </recommendedName>
</protein>
<accession>A0A0N9U6Q8</accession>
<evidence type="ECO:0000313" key="2">
    <source>
        <dbReference type="Proteomes" id="UP000058074"/>
    </source>
</evidence>
<proteinExistence type="predicted"/>
<organism evidence="1 2">
    <name type="scientific">Sphingopyxis macrogoltabida</name>
    <name type="common">Sphingomonas macrogoltabidus</name>
    <dbReference type="NCBI Taxonomy" id="33050"/>
    <lineage>
        <taxon>Bacteria</taxon>
        <taxon>Pseudomonadati</taxon>
        <taxon>Pseudomonadota</taxon>
        <taxon>Alphaproteobacteria</taxon>
        <taxon>Sphingomonadales</taxon>
        <taxon>Sphingomonadaceae</taxon>
        <taxon>Sphingopyxis</taxon>
    </lineage>
</organism>
<dbReference type="SUPFAM" id="SSF55298">
    <property type="entry name" value="YjgF-like"/>
    <property type="match status" value="1"/>
</dbReference>
<dbReference type="InterPro" id="IPR035959">
    <property type="entry name" value="RutC-like_sf"/>
</dbReference>
<dbReference type="Proteomes" id="UP000058074">
    <property type="component" value="Chromosome"/>
</dbReference>
<reference evidence="1 2" key="1">
    <citation type="journal article" date="2015" name="Genome Announc.">
        <title>Complete Genome Sequence of Polypropylene Glycol- and Polyethylene Glycol-Degrading Sphingopyxis macrogoltabida Strain EY-1.</title>
        <authorList>
            <person name="Ohtsubo Y."/>
            <person name="Nagata Y."/>
            <person name="Numata M."/>
            <person name="Tsuchikane K."/>
            <person name="Hosoyama A."/>
            <person name="Yamazoe A."/>
            <person name="Tsuda M."/>
            <person name="Fujita N."/>
            <person name="Kawai F."/>
        </authorList>
    </citation>
    <scope>NUCLEOTIDE SEQUENCE [LARGE SCALE GENOMIC DNA]</scope>
    <source>
        <strain evidence="1 2">EY-1</strain>
    </source>
</reference>
<dbReference type="Gene3D" id="3.30.1330.40">
    <property type="entry name" value="RutC-like"/>
    <property type="match status" value="1"/>
</dbReference>
<dbReference type="PANTHER" id="PTHR11803">
    <property type="entry name" value="2-IMINOBUTANOATE/2-IMINOPROPANOATE DEAMINASE RIDA"/>
    <property type="match status" value="1"/>
</dbReference>
<dbReference type="GO" id="GO:0005829">
    <property type="term" value="C:cytosol"/>
    <property type="evidence" value="ECO:0007669"/>
    <property type="project" value="TreeGrafter"/>
</dbReference>